<dbReference type="Pfam" id="PF20120">
    <property type="entry name" value="DUF6510"/>
    <property type="match status" value="1"/>
</dbReference>
<reference evidence="1 2" key="1">
    <citation type="submission" date="2019-11" db="EMBL/GenBank/DDBJ databases">
        <authorList>
            <person name="Criscuolo A."/>
        </authorList>
    </citation>
    <scope>NUCLEOTIDE SEQUENCE [LARGE SCALE GENOMIC DNA]</scope>
    <source>
        <strain evidence="1">CIP111667</strain>
    </source>
</reference>
<keyword evidence="2" id="KW-1185">Reference proteome</keyword>
<dbReference type="AlphaFoldDB" id="A0A7M4DET7"/>
<organism evidence="1 2">
    <name type="scientific">Occultella aeris</name>
    <dbReference type="NCBI Taxonomy" id="2761496"/>
    <lineage>
        <taxon>Bacteria</taxon>
        <taxon>Bacillati</taxon>
        <taxon>Actinomycetota</taxon>
        <taxon>Actinomycetes</taxon>
        <taxon>Micrococcales</taxon>
        <taxon>Ruaniaceae</taxon>
        <taxon>Occultella</taxon>
    </lineage>
</organism>
<dbReference type="Proteomes" id="UP000419743">
    <property type="component" value="Unassembled WGS sequence"/>
</dbReference>
<accession>A0A7M4DET7</accession>
<dbReference type="EMBL" id="CACRYJ010000011">
    <property type="protein sequence ID" value="VZO35430.1"/>
    <property type="molecule type" value="Genomic_DNA"/>
</dbReference>
<name>A0A7M4DET7_9MICO</name>
<proteinExistence type="predicted"/>
<comment type="caution">
    <text evidence="1">The sequence shown here is derived from an EMBL/GenBank/DDBJ whole genome shotgun (WGS) entry which is preliminary data.</text>
</comment>
<dbReference type="RefSeq" id="WP_156739193.1">
    <property type="nucleotide sequence ID" value="NZ_CACRYJ010000011.1"/>
</dbReference>
<gene>
    <name evidence="1" type="ORF">HALOF300_00628</name>
</gene>
<protein>
    <submittedName>
        <fullName evidence="1">Uncharacterized protein</fullName>
    </submittedName>
</protein>
<sequence length="103" mass="10738">MSTPPNPPDRRLDINAAAGPLAELFAVDLTMATVQCDGCAATTDLARYDVYAHGPGLVIRCRGCDHVVLRYSTAGGRLRLDMTGTRLLILPGEGSGAAARPGS</sequence>
<evidence type="ECO:0000313" key="2">
    <source>
        <dbReference type="Proteomes" id="UP000419743"/>
    </source>
</evidence>
<evidence type="ECO:0000313" key="1">
    <source>
        <dbReference type="EMBL" id="VZO35430.1"/>
    </source>
</evidence>
<dbReference type="InterPro" id="IPR045423">
    <property type="entry name" value="DUF6510"/>
</dbReference>